<dbReference type="SUPFAM" id="SSF111369">
    <property type="entry name" value="HlyD-like secretion proteins"/>
    <property type="match status" value="1"/>
</dbReference>
<dbReference type="PANTHER" id="PTHR30469">
    <property type="entry name" value="MULTIDRUG RESISTANCE PROTEIN MDTA"/>
    <property type="match status" value="1"/>
</dbReference>
<dbReference type="STRING" id="1622118.Lupro_01215"/>
<gene>
    <name evidence="5" type="ORF">Lupro_01215</name>
</gene>
<evidence type="ECO:0000256" key="2">
    <source>
        <dbReference type="SAM" id="Phobius"/>
    </source>
</evidence>
<dbReference type="InterPro" id="IPR006143">
    <property type="entry name" value="RND_pump_MFP"/>
</dbReference>
<feature type="transmembrane region" description="Helical" evidence="2">
    <location>
        <begin position="5"/>
        <end position="23"/>
    </location>
</feature>
<reference evidence="6" key="1">
    <citation type="submission" date="2015-12" db="EMBL/GenBank/DDBJ databases">
        <title>Complete genome sequence of Lutibacter profundus strain LP1.</title>
        <authorList>
            <person name="Wissuwa J."/>
            <person name="Le Moine Bauer S."/>
            <person name="Stokke R."/>
            <person name="Dahle H."/>
            <person name="Steen I.H."/>
        </authorList>
    </citation>
    <scope>NUCLEOTIDE SEQUENCE [LARGE SCALE GENOMIC DNA]</scope>
    <source>
        <strain evidence="6">LP1</strain>
    </source>
</reference>
<evidence type="ECO:0000313" key="6">
    <source>
        <dbReference type="Proteomes" id="UP000059672"/>
    </source>
</evidence>
<dbReference type="Gene3D" id="6.20.50.140">
    <property type="match status" value="1"/>
</dbReference>
<dbReference type="EMBL" id="CP013355">
    <property type="protein sequence ID" value="AMC09959.1"/>
    <property type="molecule type" value="Genomic_DNA"/>
</dbReference>
<evidence type="ECO:0000313" key="5">
    <source>
        <dbReference type="EMBL" id="AMC09959.1"/>
    </source>
</evidence>
<keyword evidence="2" id="KW-1133">Transmembrane helix</keyword>
<name>A0A0X8G4K7_9FLAO</name>
<dbReference type="RefSeq" id="WP_068205677.1">
    <property type="nucleotide sequence ID" value="NZ_CP013355.1"/>
</dbReference>
<dbReference type="OrthoDB" id="9809068at2"/>
<dbReference type="InterPro" id="IPR058625">
    <property type="entry name" value="MdtA-like_BSH"/>
</dbReference>
<dbReference type="Gene3D" id="2.40.50.100">
    <property type="match status" value="1"/>
</dbReference>
<evidence type="ECO:0000256" key="1">
    <source>
        <dbReference type="ARBA" id="ARBA00009477"/>
    </source>
</evidence>
<comment type="similarity">
    <text evidence="1">Belongs to the membrane fusion protein (MFP) (TC 8.A.1) family.</text>
</comment>
<dbReference type="GO" id="GO:0015562">
    <property type="term" value="F:efflux transmembrane transporter activity"/>
    <property type="evidence" value="ECO:0007669"/>
    <property type="project" value="InterPro"/>
</dbReference>
<sequence length="372" mass="41259">MKKILIFGSIAVALILVLVWFGIKNSKSPIQYETEKPFKTNIVRKTVATGKVIPLEEAEIKPKVSGIIEKIYVEEGAKVKVGDLIATIRVVPNIQALNSAQGNVKNAQLRYNNTKILYDRSKKLFEKGVISRQEFETTELNFNSAKQDLNNAKNNLQIIKKGSAAGVGRTANTYVTAEISGTILEIPVRKGNQVIESNTFNAGTTIATIADMTKMIFEGKVDEAEVGKIKKGTVLEVSLGAIENKKYKAKLNFIAPKGTEENGAVQFKIKGDITLDDEYFVRAGYSANADIVLEKKDSVLSIKEALLQFDKKTEKPFVEVKTGDQEFEKRDVELGISDGINVEIISGITPDDEIKIWNKTSKKDDKKRDRRN</sequence>
<organism evidence="5 6">
    <name type="scientific">Lutibacter profundi</name>
    <dbReference type="NCBI Taxonomy" id="1622118"/>
    <lineage>
        <taxon>Bacteria</taxon>
        <taxon>Pseudomonadati</taxon>
        <taxon>Bacteroidota</taxon>
        <taxon>Flavobacteriia</taxon>
        <taxon>Flavobacteriales</taxon>
        <taxon>Flavobacteriaceae</taxon>
        <taxon>Lutibacter</taxon>
    </lineage>
</organism>
<dbReference type="Pfam" id="PF25876">
    <property type="entry name" value="HH_MFP_RND"/>
    <property type="match status" value="1"/>
</dbReference>
<dbReference type="Gene3D" id="2.40.30.170">
    <property type="match status" value="1"/>
</dbReference>
<accession>A0A0X8G4K7</accession>
<reference evidence="5 6" key="2">
    <citation type="journal article" date="2016" name="Int. J. Syst. Evol. Microbiol.">
        <title>Lutibacter profundi sp. nov., isolated from a deep-sea hydrothermal system on the Arctic Mid-Ocean Ridge and emended description of the genus Lutibacter.</title>
        <authorList>
            <person name="Le Moine Bauer S."/>
            <person name="Roalkvam I."/>
            <person name="Steen I.H."/>
            <person name="Dahle H."/>
        </authorList>
    </citation>
    <scope>NUCLEOTIDE SEQUENCE [LARGE SCALE GENOMIC DNA]</scope>
    <source>
        <strain evidence="5 6">LP1</strain>
    </source>
</reference>
<feature type="domain" description="Multidrug resistance protein MdtA-like barrel-sandwich hybrid" evidence="4">
    <location>
        <begin position="57"/>
        <end position="199"/>
    </location>
</feature>
<dbReference type="AlphaFoldDB" id="A0A0X8G4K7"/>
<feature type="domain" description="Multidrug resistance protein MdtA-like alpha-helical hairpin" evidence="3">
    <location>
        <begin position="97"/>
        <end position="154"/>
    </location>
</feature>
<dbReference type="KEGG" id="lut:Lupro_01215"/>
<dbReference type="GO" id="GO:1990281">
    <property type="term" value="C:efflux pump complex"/>
    <property type="evidence" value="ECO:0007669"/>
    <property type="project" value="TreeGrafter"/>
</dbReference>
<dbReference type="NCBIfam" id="TIGR01730">
    <property type="entry name" value="RND_mfp"/>
    <property type="match status" value="1"/>
</dbReference>
<evidence type="ECO:0000259" key="3">
    <source>
        <dbReference type="Pfam" id="PF25876"/>
    </source>
</evidence>
<keyword evidence="2" id="KW-0472">Membrane</keyword>
<evidence type="ECO:0000259" key="4">
    <source>
        <dbReference type="Pfam" id="PF25917"/>
    </source>
</evidence>
<dbReference type="Pfam" id="PF25917">
    <property type="entry name" value="BSH_RND"/>
    <property type="match status" value="1"/>
</dbReference>
<keyword evidence="2" id="KW-0812">Transmembrane</keyword>
<dbReference type="InterPro" id="IPR058624">
    <property type="entry name" value="MdtA-like_HH"/>
</dbReference>
<dbReference type="PATRIC" id="fig|1622118.3.peg.249"/>
<keyword evidence="6" id="KW-1185">Reference proteome</keyword>
<dbReference type="Proteomes" id="UP000059672">
    <property type="component" value="Chromosome"/>
</dbReference>
<proteinExistence type="inferred from homology"/>
<protein>
    <submittedName>
        <fullName evidence="5">RND transporter MFP subunit</fullName>
    </submittedName>
</protein>
<dbReference type="Gene3D" id="1.10.287.470">
    <property type="entry name" value="Helix hairpin bin"/>
    <property type="match status" value="1"/>
</dbReference>
<dbReference type="PANTHER" id="PTHR30469:SF33">
    <property type="entry name" value="SLR1207 PROTEIN"/>
    <property type="match status" value="1"/>
</dbReference>